<dbReference type="STRING" id="137246.A0A401SYK4"/>
<organism evidence="5 6">
    <name type="scientific">Chiloscyllium punctatum</name>
    <name type="common">Brownbanded bambooshark</name>
    <name type="synonym">Hemiscyllium punctatum</name>
    <dbReference type="NCBI Taxonomy" id="137246"/>
    <lineage>
        <taxon>Eukaryota</taxon>
        <taxon>Metazoa</taxon>
        <taxon>Chordata</taxon>
        <taxon>Craniata</taxon>
        <taxon>Vertebrata</taxon>
        <taxon>Chondrichthyes</taxon>
        <taxon>Elasmobranchii</taxon>
        <taxon>Galeomorphii</taxon>
        <taxon>Galeoidea</taxon>
        <taxon>Orectolobiformes</taxon>
        <taxon>Hemiscylliidae</taxon>
        <taxon>Chiloscyllium</taxon>
    </lineage>
</organism>
<dbReference type="GO" id="GO:0030335">
    <property type="term" value="P:positive regulation of cell migration"/>
    <property type="evidence" value="ECO:0007669"/>
    <property type="project" value="TreeGrafter"/>
</dbReference>
<dbReference type="PROSITE" id="PS51004">
    <property type="entry name" value="SEMA"/>
    <property type="match status" value="1"/>
</dbReference>
<evidence type="ECO:0000313" key="6">
    <source>
        <dbReference type="Proteomes" id="UP000287033"/>
    </source>
</evidence>
<dbReference type="GO" id="GO:0045499">
    <property type="term" value="F:chemorepellent activity"/>
    <property type="evidence" value="ECO:0007669"/>
    <property type="project" value="TreeGrafter"/>
</dbReference>
<gene>
    <name evidence="5" type="ORF">chiPu_0013966</name>
</gene>
<dbReference type="OMA" id="LMSECAN"/>
<proteinExistence type="predicted"/>
<sequence>MTLAGITVASLLLLYVLTLQHFRCSENPRHPRLRLSHKELWELNRSTVFHGPRGFLDLQTVFLDEYQDRLFVGGRDLVYSLSLDHIAKDYQEVYWPATKSQIEECRIKGKDLMSECANFIRVLHSYNRSHLLACGTGAFDPGCAFIRVGRWAENRIFKMESQQVEFGRNNCPFDPSKSCASTLVGK</sequence>
<evidence type="ECO:0000256" key="1">
    <source>
        <dbReference type="ARBA" id="ARBA00023180"/>
    </source>
</evidence>
<dbReference type="PANTHER" id="PTHR11036">
    <property type="entry name" value="SEMAPHORIN"/>
    <property type="match status" value="1"/>
</dbReference>
<feature type="domain" description="Sema" evidence="4">
    <location>
        <begin position="32"/>
        <end position="186"/>
    </location>
</feature>
<dbReference type="GO" id="GO:0030215">
    <property type="term" value="F:semaphorin receptor binding"/>
    <property type="evidence" value="ECO:0007669"/>
    <property type="project" value="InterPro"/>
</dbReference>
<feature type="signal peptide" evidence="3">
    <location>
        <begin position="1"/>
        <end position="18"/>
    </location>
</feature>
<dbReference type="Proteomes" id="UP000287033">
    <property type="component" value="Unassembled WGS sequence"/>
</dbReference>
<dbReference type="InterPro" id="IPR001627">
    <property type="entry name" value="Semap_dom"/>
</dbReference>
<dbReference type="GO" id="GO:0005615">
    <property type="term" value="C:extracellular space"/>
    <property type="evidence" value="ECO:0007669"/>
    <property type="project" value="TreeGrafter"/>
</dbReference>
<accession>A0A401SYK4</accession>
<evidence type="ECO:0000256" key="3">
    <source>
        <dbReference type="SAM" id="SignalP"/>
    </source>
</evidence>
<dbReference type="InterPro" id="IPR015943">
    <property type="entry name" value="WD40/YVTN_repeat-like_dom_sf"/>
</dbReference>
<keyword evidence="6" id="KW-1185">Reference proteome</keyword>
<dbReference type="GO" id="GO:0001755">
    <property type="term" value="P:neural crest cell migration"/>
    <property type="evidence" value="ECO:0007669"/>
    <property type="project" value="TreeGrafter"/>
</dbReference>
<dbReference type="GO" id="GO:0071526">
    <property type="term" value="P:semaphorin-plexin signaling pathway"/>
    <property type="evidence" value="ECO:0007669"/>
    <property type="project" value="TreeGrafter"/>
</dbReference>
<dbReference type="OrthoDB" id="9988752at2759"/>
<evidence type="ECO:0000256" key="2">
    <source>
        <dbReference type="PROSITE-ProRule" id="PRU00352"/>
    </source>
</evidence>
<dbReference type="PANTHER" id="PTHR11036:SF22">
    <property type="entry name" value="SEMAPHORIN-3E"/>
    <property type="match status" value="1"/>
</dbReference>
<dbReference type="EMBL" id="BEZZ01000708">
    <property type="protein sequence ID" value="GCC35481.1"/>
    <property type="molecule type" value="Genomic_DNA"/>
</dbReference>
<feature type="chain" id="PRO_5019583490" description="Sema domain-containing protein" evidence="3">
    <location>
        <begin position="19"/>
        <end position="186"/>
    </location>
</feature>
<dbReference type="InterPro" id="IPR036352">
    <property type="entry name" value="Semap_dom_sf"/>
</dbReference>
<keyword evidence="1" id="KW-0325">Glycoprotein</keyword>
<dbReference type="GO" id="GO:0007411">
    <property type="term" value="P:axon guidance"/>
    <property type="evidence" value="ECO:0007669"/>
    <property type="project" value="TreeGrafter"/>
</dbReference>
<keyword evidence="3" id="KW-0732">Signal</keyword>
<dbReference type="GO" id="GO:0005886">
    <property type="term" value="C:plasma membrane"/>
    <property type="evidence" value="ECO:0007669"/>
    <property type="project" value="TreeGrafter"/>
</dbReference>
<protein>
    <recommendedName>
        <fullName evidence="4">Sema domain-containing protein</fullName>
    </recommendedName>
</protein>
<evidence type="ECO:0000259" key="4">
    <source>
        <dbReference type="PROSITE" id="PS51004"/>
    </source>
</evidence>
<name>A0A401SYK4_CHIPU</name>
<dbReference type="AlphaFoldDB" id="A0A401SYK4"/>
<dbReference type="Gene3D" id="2.130.10.10">
    <property type="entry name" value="YVTN repeat-like/Quinoprotein amine dehydrogenase"/>
    <property type="match status" value="1"/>
</dbReference>
<comment type="caution">
    <text evidence="2">Lacks conserved residue(s) required for the propagation of feature annotation.</text>
</comment>
<reference evidence="5 6" key="1">
    <citation type="journal article" date="2018" name="Nat. Ecol. Evol.">
        <title>Shark genomes provide insights into elasmobranch evolution and the origin of vertebrates.</title>
        <authorList>
            <person name="Hara Y"/>
            <person name="Yamaguchi K"/>
            <person name="Onimaru K"/>
            <person name="Kadota M"/>
            <person name="Koyanagi M"/>
            <person name="Keeley SD"/>
            <person name="Tatsumi K"/>
            <person name="Tanaka K"/>
            <person name="Motone F"/>
            <person name="Kageyama Y"/>
            <person name="Nozu R"/>
            <person name="Adachi N"/>
            <person name="Nishimura O"/>
            <person name="Nakagawa R"/>
            <person name="Tanegashima C"/>
            <person name="Kiyatake I"/>
            <person name="Matsumoto R"/>
            <person name="Murakumo K"/>
            <person name="Nishida K"/>
            <person name="Terakita A"/>
            <person name="Kuratani S"/>
            <person name="Sato K"/>
            <person name="Hyodo S Kuraku.S."/>
        </authorList>
    </citation>
    <scope>NUCLEOTIDE SEQUENCE [LARGE SCALE GENOMIC DNA]</scope>
</reference>
<comment type="caution">
    <text evidence="5">The sequence shown here is derived from an EMBL/GenBank/DDBJ whole genome shotgun (WGS) entry which is preliminary data.</text>
</comment>
<evidence type="ECO:0000313" key="5">
    <source>
        <dbReference type="EMBL" id="GCC35481.1"/>
    </source>
</evidence>
<dbReference type="SUPFAM" id="SSF101912">
    <property type="entry name" value="Sema domain"/>
    <property type="match status" value="1"/>
</dbReference>
<dbReference type="InterPro" id="IPR027231">
    <property type="entry name" value="Semaphorin"/>
</dbReference>